<evidence type="ECO:0000313" key="4">
    <source>
        <dbReference type="Proteomes" id="UP000186955"/>
    </source>
</evidence>
<evidence type="ECO:0000313" key="3">
    <source>
        <dbReference type="EMBL" id="OKP08239.1"/>
    </source>
</evidence>
<proteinExistence type="predicted"/>
<dbReference type="EMBL" id="MNBE01000569">
    <property type="protein sequence ID" value="OKP08239.1"/>
    <property type="molecule type" value="Genomic_DNA"/>
</dbReference>
<dbReference type="Proteomes" id="UP000186955">
    <property type="component" value="Unassembled WGS sequence"/>
</dbReference>
<keyword evidence="4" id="KW-1185">Reference proteome</keyword>
<dbReference type="InterPro" id="IPR025676">
    <property type="entry name" value="Clr5_dom"/>
</dbReference>
<comment type="caution">
    <text evidence="3">The sequence shown here is derived from an EMBL/GenBank/DDBJ whole genome shotgun (WGS) entry which is preliminary data.</text>
</comment>
<name>A0A1Q5U6X0_9EURO</name>
<reference evidence="3 4" key="1">
    <citation type="submission" date="2016-10" db="EMBL/GenBank/DDBJ databases">
        <title>Genome sequence of the ascomycete fungus Penicillium subrubescens.</title>
        <authorList>
            <person name="De Vries R.P."/>
            <person name="Peng M."/>
            <person name="Dilokpimol A."/>
            <person name="Hilden K."/>
            <person name="Makela M.R."/>
            <person name="Grigoriev I."/>
            <person name="Riley R."/>
            <person name="Granchi Z."/>
        </authorList>
    </citation>
    <scope>NUCLEOTIDE SEQUENCE [LARGE SCALE GENOMIC DNA]</scope>
    <source>
        <strain evidence="3 4">CBS 132785</strain>
    </source>
</reference>
<evidence type="ECO:0000259" key="2">
    <source>
        <dbReference type="Pfam" id="PF24764"/>
    </source>
</evidence>
<accession>A0A1Q5U6X0</accession>
<feature type="domain" description="Integrase core" evidence="2">
    <location>
        <begin position="187"/>
        <end position="234"/>
    </location>
</feature>
<organism evidence="3 4">
    <name type="scientific">Penicillium subrubescens</name>
    <dbReference type="NCBI Taxonomy" id="1316194"/>
    <lineage>
        <taxon>Eukaryota</taxon>
        <taxon>Fungi</taxon>
        <taxon>Dikarya</taxon>
        <taxon>Ascomycota</taxon>
        <taxon>Pezizomycotina</taxon>
        <taxon>Eurotiomycetes</taxon>
        <taxon>Eurotiomycetidae</taxon>
        <taxon>Eurotiales</taxon>
        <taxon>Aspergillaceae</taxon>
        <taxon>Penicillium</taxon>
    </lineage>
</organism>
<dbReference type="Pfam" id="PF14420">
    <property type="entry name" value="Clr5"/>
    <property type="match status" value="1"/>
</dbReference>
<protein>
    <recommendedName>
        <fullName evidence="5">Clr5 domain-containing protein</fullName>
    </recommendedName>
</protein>
<sequence>MCPQLDLEPYRREITQLAGSNCSHEAIRIFLLHTHGVCASTNTISRRLQSWGLRTRRLYLPAGARDAIVCELLRLSLSTEEILMILAKKGMPSSERTLRRTRKKLGIRLRIDDPREREAQEEEVELILMTEDQIGEIEGYGRRLQRVFLRRHGIFISEARAYEIYRSINPGAIERRQAGLQRRRKAYTCEGPNTVWHLNGYIKLEPFGIEIYAAIDSYSRCIMWIYVGISARTAQCIPEQAKRPHIVPGKPIMNYYYPGPGVPDCQEPLDYDLLDWLQQDVAEWDPAEYLPSATLAWCHTQLHEIGLQEVGEPFDPEDPLIQLRGEREQPYRQVYEALRERALLYYQSGALPILEVSTRPLGAFRWGPNTQWQQGAEVEAAEYEDPDPLSYTISSCKYTVAIDFIQYIINSTQYTINSTQYTIDSNR</sequence>
<dbReference type="AlphaFoldDB" id="A0A1Q5U6X0"/>
<dbReference type="STRING" id="1316194.A0A1Q5U6X0"/>
<feature type="domain" description="Clr5" evidence="1">
    <location>
        <begin position="5"/>
        <end position="54"/>
    </location>
</feature>
<evidence type="ECO:0000259" key="1">
    <source>
        <dbReference type="Pfam" id="PF14420"/>
    </source>
</evidence>
<gene>
    <name evidence="3" type="ORF">PENSUB_5606</name>
</gene>
<evidence type="ECO:0008006" key="5">
    <source>
        <dbReference type="Google" id="ProtNLM"/>
    </source>
</evidence>
<dbReference type="InterPro" id="IPR058913">
    <property type="entry name" value="Integrase_dom_put"/>
</dbReference>
<dbReference type="PANTHER" id="PTHR46177">
    <property type="entry name" value="INTEGRASE CATALYTIC DOMAIN-CONTAINING PROTEIN"/>
    <property type="match status" value="1"/>
</dbReference>
<dbReference type="Pfam" id="PF24764">
    <property type="entry name" value="rva_4"/>
    <property type="match status" value="1"/>
</dbReference>
<dbReference type="PANTHER" id="PTHR46177:SF1">
    <property type="entry name" value="INTEGRASE CATALYTIC DOMAIN-CONTAINING PROTEIN"/>
    <property type="match status" value="1"/>
</dbReference>